<keyword evidence="2 3" id="KW-0472">Membrane</keyword>
<dbReference type="PANTHER" id="PTHR34295">
    <property type="entry name" value="BIOTIN TRANSPORTER BIOY"/>
    <property type="match status" value="1"/>
</dbReference>
<dbReference type="PIRSF" id="PIRSF016661">
    <property type="entry name" value="BioY"/>
    <property type="match status" value="1"/>
</dbReference>
<reference evidence="4 5" key="1">
    <citation type="journal article" date="2011" name="J. Bacteriol.">
        <title>Genome sequence of the mercury-methylating strain Desulfovibrio desulfuricans ND132.</title>
        <authorList>
            <person name="Brown S.D."/>
            <person name="Gilmour C.C."/>
            <person name="Kucken A.M."/>
            <person name="Wall J.D."/>
            <person name="Elias D.A."/>
            <person name="Brandt C.C."/>
            <person name="Podar M."/>
            <person name="Chertkov O."/>
            <person name="Held B."/>
            <person name="Bruce D.C."/>
            <person name="Detter J.C."/>
            <person name="Tapia R."/>
            <person name="Han C.S."/>
            <person name="Goodwin L.A."/>
            <person name="Cheng J.F."/>
            <person name="Pitluck S."/>
            <person name="Woyke T."/>
            <person name="Mikhailova N."/>
            <person name="Ivanova N.N."/>
            <person name="Han J."/>
            <person name="Lucas S."/>
            <person name="Lapidus A.L."/>
            <person name="Land M.L."/>
            <person name="Hauser L.J."/>
            <person name="Palumbo A.V."/>
        </authorList>
    </citation>
    <scope>NUCLEOTIDE SEQUENCE [LARGE SCALE GENOMIC DNA]</scope>
    <source>
        <strain evidence="4 5">ND132</strain>
    </source>
</reference>
<dbReference type="GO" id="GO:0005886">
    <property type="term" value="C:plasma membrane"/>
    <property type="evidence" value="ECO:0007669"/>
    <property type="project" value="UniProtKB-SubCell"/>
</dbReference>
<dbReference type="HOGENOM" id="CLU_077931_3_1_7"/>
<comment type="subcellular location">
    <subcellularLocation>
        <location evidence="2">Cell membrane</location>
        <topology evidence="2">Multi-pass membrane protein</topology>
    </subcellularLocation>
</comment>
<evidence type="ECO:0000256" key="3">
    <source>
        <dbReference type="SAM" id="Phobius"/>
    </source>
</evidence>
<sequence>MADKRHPDQPRSGSPLPDSPLSDLHRLVWTALLAALIGAGAYLIVPIGPVPVSMQPFFIFLAGYLLGPRHAVMAMGLYLLAGCIGLPVFAGGKSGLGYLYGPTGGYLIGFLGTAFLCGLARTREGGLPWARGLVAGLAGVSLAYLTGAAWLMHALDITWIKAGAVGVLPFIPWDILKVVVALACARHMVRLGLTPGR</sequence>
<feature type="transmembrane region" description="Helical" evidence="3">
    <location>
        <begin position="99"/>
        <end position="120"/>
    </location>
</feature>
<name>F0JJ08_9BACT</name>
<evidence type="ECO:0000313" key="5">
    <source>
        <dbReference type="Proteomes" id="UP000007845"/>
    </source>
</evidence>
<dbReference type="RefSeq" id="WP_014323333.1">
    <property type="nucleotide sequence ID" value="NC_016803.1"/>
</dbReference>
<evidence type="ECO:0000313" key="4">
    <source>
        <dbReference type="EMBL" id="EGB15907.1"/>
    </source>
</evidence>
<feature type="transmembrane region" description="Helical" evidence="3">
    <location>
        <begin position="57"/>
        <end position="79"/>
    </location>
</feature>
<keyword evidence="2" id="KW-1003">Cell membrane</keyword>
<proteinExistence type="inferred from homology"/>
<feature type="transmembrane region" description="Helical" evidence="3">
    <location>
        <begin position="27"/>
        <end position="45"/>
    </location>
</feature>
<dbReference type="STRING" id="641491.DND132_2704"/>
<organism evidence="4 5">
    <name type="scientific">Pseudodesulfovibrio mercurii</name>
    <dbReference type="NCBI Taxonomy" id="641491"/>
    <lineage>
        <taxon>Bacteria</taxon>
        <taxon>Pseudomonadati</taxon>
        <taxon>Thermodesulfobacteriota</taxon>
        <taxon>Desulfovibrionia</taxon>
        <taxon>Desulfovibrionales</taxon>
        <taxon>Desulfovibrionaceae</taxon>
    </lineage>
</organism>
<dbReference type="GO" id="GO:0015225">
    <property type="term" value="F:biotin transmembrane transporter activity"/>
    <property type="evidence" value="ECO:0007669"/>
    <property type="project" value="UniProtKB-UniRule"/>
</dbReference>
<comment type="similarity">
    <text evidence="1 2">Belongs to the BioY family.</text>
</comment>
<evidence type="ECO:0000256" key="1">
    <source>
        <dbReference type="ARBA" id="ARBA00010692"/>
    </source>
</evidence>
<protein>
    <recommendedName>
        <fullName evidence="2">Biotin transporter</fullName>
    </recommendedName>
</protein>
<dbReference type="Gene3D" id="1.10.1760.20">
    <property type="match status" value="1"/>
</dbReference>
<keyword evidence="3" id="KW-0812">Transmembrane</keyword>
<accession>F0JJ08</accession>
<dbReference type="Proteomes" id="UP000007845">
    <property type="component" value="Chromosome"/>
</dbReference>
<dbReference type="PANTHER" id="PTHR34295:SF1">
    <property type="entry name" value="BIOTIN TRANSPORTER BIOY"/>
    <property type="match status" value="1"/>
</dbReference>
<feature type="transmembrane region" description="Helical" evidence="3">
    <location>
        <begin position="164"/>
        <end position="185"/>
    </location>
</feature>
<evidence type="ECO:0000256" key="2">
    <source>
        <dbReference type="PIRNR" id="PIRNR016661"/>
    </source>
</evidence>
<dbReference type="AlphaFoldDB" id="F0JJ08"/>
<dbReference type="EMBL" id="CP003220">
    <property type="protein sequence ID" value="EGB15907.1"/>
    <property type="molecule type" value="Genomic_DNA"/>
</dbReference>
<dbReference type="eggNOG" id="COG1268">
    <property type="taxonomic scope" value="Bacteria"/>
</dbReference>
<gene>
    <name evidence="4" type="ORF">DND132_2704</name>
</gene>
<feature type="transmembrane region" description="Helical" evidence="3">
    <location>
        <begin position="132"/>
        <end position="152"/>
    </location>
</feature>
<keyword evidence="5" id="KW-1185">Reference proteome</keyword>
<dbReference type="InterPro" id="IPR003784">
    <property type="entry name" value="BioY"/>
</dbReference>
<keyword evidence="3" id="KW-1133">Transmembrane helix</keyword>
<dbReference type="Pfam" id="PF02632">
    <property type="entry name" value="BioY"/>
    <property type="match status" value="1"/>
</dbReference>
<keyword evidence="2" id="KW-0813">Transport</keyword>
<dbReference type="KEGG" id="ddn:DND132_2704"/>
<dbReference type="SMR" id="F0JJ08"/>